<reference evidence="2" key="2">
    <citation type="submission" date="2021-04" db="EMBL/GenBank/DDBJ databases">
        <title>Genome-wide patterns of bracovirus chromosomal integration into multiple host tissues during parasitism.</title>
        <authorList>
            <person name="Chebbi M.A.C."/>
        </authorList>
    </citation>
    <scope>NUCLEOTIDE SEQUENCE</scope>
    <source>
        <tissue evidence="2">Whole body</tissue>
    </source>
</reference>
<sequence length="139" mass="15679">MHQRLLAVGGCTPFIGDNCGSRCTQLLKIMRLILVITIAIFGGFTVASQDISSFRDSSSYIMRVRPKTRMGSSRPFPLVELPLSTAIGFGKRNKNYLTTNLEPKMKRILRGISTHNNSRQTPIYWLAKLVRRYSGLETE</sequence>
<keyword evidence="1" id="KW-0472">Membrane</keyword>
<keyword evidence="1" id="KW-0812">Transmembrane</keyword>
<dbReference type="Proteomes" id="UP000729913">
    <property type="component" value="Unassembled WGS sequence"/>
</dbReference>
<feature type="transmembrane region" description="Helical" evidence="1">
    <location>
        <begin position="29"/>
        <end position="47"/>
    </location>
</feature>
<evidence type="ECO:0000313" key="2">
    <source>
        <dbReference type="EMBL" id="KAG8036711.1"/>
    </source>
</evidence>
<comment type="caution">
    <text evidence="2">The sequence shown here is derived from an EMBL/GenBank/DDBJ whole genome shotgun (WGS) entry which is preliminary data.</text>
</comment>
<reference evidence="2" key="1">
    <citation type="submission" date="2020-03" db="EMBL/GenBank/DDBJ databases">
        <authorList>
            <person name="Chebbi M.A."/>
            <person name="Drezen J.M."/>
        </authorList>
    </citation>
    <scope>NUCLEOTIDE SEQUENCE</scope>
    <source>
        <tissue evidence="2">Whole body</tissue>
    </source>
</reference>
<name>A0A8J5R5U8_9HYME</name>
<evidence type="ECO:0000256" key="1">
    <source>
        <dbReference type="SAM" id="Phobius"/>
    </source>
</evidence>
<keyword evidence="3" id="KW-1185">Reference proteome</keyword>
<gene>
    <name evidence="2" type="ORF">G9C98_004033</name>
</gene>
<dbReference type="AlphaFoldDB" id="A0A8J5R5U8"/>
<accession>A0A8J5R5U8</accession>
<organism evidence="2 3">
    <name type="scientific">Cotesia typhae</name>
    <dbReference type="NCBI Taxonomy" id="2053667"/>
    <lineage>
        <taxon>Eukaryota</taxon>
        <taxon>Metazoa</taxon>
        <taxon>Ecdysozoa</taxon>
        <taxon>Arthropoda</taxon>
        <taxon>Hexapoda</taxon>
        <taxon>Insecta</taxon>
        <taxon>Pterygota</taxon>
        <taxon>Neoptera</taxon>
        <taxon>Endopterygota</taxon>
        <taxon>Hymenoptera</taxon>
        <taxon>Apocrita</taxon>
        <taxon>Ichneumonoidea</taxon>
        <taxon>Braconidae</taxon>
        <taxon>Microgastrinae</taxon>
        <taxon>Cotesia</taxon>
    </lineage>
</organism>
<protein>
    <submittedName>
        <fullName evidence="2">Uncharacterized protein</fullName>
    </submittedName>
</protein>
<dbReference type="EMBL" id="JAAOIC020000048">
    <property type="protein sequence ID" value="KAG8036711.1"/>
    <property type="molecule type" value="Genomic_DNA"/>
</dbReference>
<proteinExistence type="predicted"/>
<keyword evidence="1" id="KW-1133">Transmembrane helix</keyword>
<evidence type="ECO:0000313" key="3">
    <source>
        <dbReference type="Proteomes" id="UP000729913"/>
    </source>
</evidence>